<dbReference type="OrthoDB" id="9779230at2"/>
<organism evidence="2 3">
    <name type="scientific">Desulfovibrio gilichinskyi</name>
    <dbReference type="NCBI Taxonomy" id="1519643"/>
    <lineage>
        <taxon>Bacteria</taxon>
        <taxon>Pseudomonadati</taxon>
        <taxon>Thermodesulfobacteriota</taxon>
        <taxon>Desulfovibrionia</taxon>
        <taxon>Desulfovibrionales</taxon>
        <taxon>Desulfovibrionaceae</taxon>
        <taxon>Desulfovibrio</taxon>
    </lineage>
</organism>
<name>A0A1X7C6D5_9BACT</name>
<dbReference type="RefSeq" id="WP_085097533.1">
    <property type="nucleotide sequence ID" value="NZ_FWZU01000001.1"/>
</dbReference>
<reference evidence="3" key="1">
    <citation type="submission" date="2017-04" db="EMBL/GenBank/DDBJ databases">
        <authorList>
            <person name="Varghese N."/>
            <person name="Submissions S."/>
        </authorList>
    </citation>
    <scope>NUCLEOTIDE SEQUENCE [LARGE SCALE GENOMIC DNA]</scope>
    <source>
        <strain evidence="3">K3S</strain>
    </source>
</reference>
<dbReference type="PANTHER" id="PTHR35894">
    <property type="entry name" value="GENERAL SECRETION PATHWAY PROTEIN A-RELATED"/>
    <property type="match status" value="1"/>
</dbReference>
<dbReference type="InterPro" id="IPR003593">
    <property type="entry name" value="AAA+_ATPase"/>
</dbReference>
<evidence type="ECO:0000313" key="3">
    <source>
        <dbReference type="Proteomes" id="UP000192906"/>
    </source>
</evidence>
<proteinExistence type="predicted"/>
<dbReference type="Proteomes" id="UP000192906">
    <property type="component" value="Unassembled WGS sequence"/>
</dbReference>
<dbReference type="InterPro" id="IPR049945">
    <property type="entry name" value="AAA_22"/>
</dbReference>
<dbReference type="Gene3D" id="3.40.50.300">
    <property type="entry name" value="P-loop containing nucleotide triphosphate hydrolases"/>
    <property type="match status" value="1"/>
</dbReference>
<dbReference type="PANTHER" id="PTHR35894:SF1">
    <property type="entry name" value="PHOSPHORIBULOKINASE _ URIDINE KINASE FAMILY"/>
    <property type="match status" value="1"/>
</dbReference>
<gene>
    <name evidence="2" type="ORF">SAMN06295933_0398</name>
</gene>
<dbReference type="SUPFAM" id="SSF52540">
    <property type="entry name" value="P-loop containing nucleoside triphosphate hydrolases"/>
    <property type="match status" value="1"/>
</dbReference>
<dbReference type="AlphaFoldDB" id="A0A1X7C6D5"/>
<dbReference type="InterPro" id="IPR052026">
    <property type="entry name" value="ExeA_AAA_ATPase_DNA-bind"/>
</dbReference>
<dbReference type="EMBL" id="FWZU01000001">
    <property type="protein sequence ID" value="SME90714.1"/>
    <property type="molecule type" value="Genomic_DNA"/>
</dbReference>
<dbReference type="Pfam" id="PF13401">
    <property type="entry name" value="AAA_22"/>
    <property type="match status" value="1"/>
</dbReference>
<dbReference type="STRING" id="1519643.SAMN06295933_0398"/>
<feature type="domain" description="AAA+ ATPase" evidence="1">
    <location>
        <begin position="42"/>
        <end position="187"/>
    </location>
</feature>
<sequence>MYRKFYGLKEKPFNILPDPDFFYLSPWHQQAITHIEYGLMNGDSLILLTGDAGTGKTSIIYKLIVDMSEDTIVGVVFNTAVAGDAIVEMILRELQGPIPENPTPASCMAALQKFLLGIYAAEEKKVLLVLDEAQTLSDEALEQVRMISNLQAGKENLISILMVGQSGFRSRLRRARYSQIVQRIVVSAHLGRLREQEVNEYIYYRLRQGGVDDPSTIFTDEAVKKVYEYSHGVPRNINVICEGALIYGFADDIKPITAEVVENFSKERIEEGLLILPSTVDTYDSDITAEYIEDIQRRVASLEKSQDIVKRTLIRIIKTIKRFTLSK</sequence>
<dbReference type="SMART" id="SM00382">
    <property type="entry name" value="AAA"/>
    <property type="match status" value="1"/>
</dbReference>
<evidence type="ECO:0000259" key="1">
    <source>
        <dbReference type="SMART" id="SM00382"/>
    </source>
</evidence>
<dbReference type="GO" id="GO:0016887">
    <property type="term" value="F:ATP hydrolysis activity"/>
    <property type="evidence" value="ECO:0007669"/>
    <property type="project" value="InterPro"/>
</dbReference>
<evidence type="ECO:0000313" key="2">
    <source>
        <dbReference type="EMBL" id="SME90714.1"/>
    </source>
</evidence>
<accession>A0A1X7C6D5</accession>
<protein>
    <submittedName>
        <fullName evidence="2">Type II secretion system protein A</fullName>
    </submittedName>
</protein>
<dbReference type="InterPro" id="IPR027417">
    <property type="entry name" value="P-loop_NTPase"/>
</dbReference>
<keyword evidence="3" id="KW-1185">Reference proteome</keyword>